<keyword evidence="3" id="KW-0813">Transport</keyword>
<evidence type="ECO:0000256" key="1">
    <source>
        <dbReference type="ARBA" id="ARBA00004571"/>
    </source>
</evidence>
<keyword evidence="7 16" id="KW-0732">Signal</keyword>
<keyword evidence="14" id="KW-0449">Lipoprotein</keyword>
<evidence type="ECO:0000256" key="6">
    <source>
        <dbReference type="ARBA" id="ARBA00022692"/>
    </source>
</evidence>
<accession>A0A6L5XD23</accession>
<evidence type="ECO:0000256" key="9">
    <source>
        <dbReference type="ARBA" id="ARBA00023065"/>
    </source>
</evidence>
<evidence type="ECO:0000256" key="16">
    <source>
        <dbReference type="SAM" id="SignalP"/>
    </source>
</evidence>
<name>A0A6L5XD23_9BACT</name>
<dbReference type="InterPro" id="IPR054765">
    <property type="entry name" value="SLBB_dom"/>
</dbReference>
<dbReference type="Pfam" id="PF22461">
    <property type="entry name" value="SLBB_2"/>
    <property type="match status" value="1"/>
</dbReference>
<evidence type="ECO:0000259" key="18">
    <source>
        <dbReference type="Pfam" id="PF22461"/>
    </source>
</evidence>
<keyword evidence="13" id="KW-0998">Cell outer membrane</keyword>
<feature type="domain" description="Polysaccharide export protein N-terminal" evidence="17">
    <location>
        <begin position="44"/>
        <end position="144"/>
    </location>
</feature>
<dbReference type="EMBL" id="VULT01000006">
    <property type="protein sequence ID" value="MSS17118.1"/>
    <property type="molecule type" value="Genomic_DNA"/>
</dbReference>
<dbReference type="GO" id="GO:0046930">
    <property type="term" value="C:pore complex"/>
    <property type="evidence" value="ECO:0007669"/>
    <property type="project" value="UniProtKB-KW"/>
</dbReference>
<comment type="similarity">
    <text evidence="2">Belongs to the BexD/CtrA/VexA family.</text>
</comment>
<keyword evidence="4" id="KW-1134">Transmembrane beta strand</keyword>
<keyword evidence="15" id="KW-1133">Transmembrane helix</keyword>
<evidence type="ECO:0000256" key="4">
    <source>
        <dbReference type="ARBA" id="ARBA00022452"/>
    </source>
</evidence>
<feature type="chain" id="PRO_5026973964" evidence="16">
    <location>
        <begin position="24"/>
        <end position="268"/>
    </location>
</feature>
<evidence type="ECO:0000256" key="5">
    <source>
        <dbReference type="ARBA" id="ARBA00022597"/>
    </source>
</evidence>
<comment type="caution">
    <text evidence="19">The sequence shown here is derived from an EMBL/GenBank/DDBJ whole genome shotgun (WGS) entry which is preliminary data.</text>
</comment>
<evidence type="ECO:0000256" key="8">
    <source>
        <dbReference type="ARBA" id="ARBA00023047"/>
    </source>
</evidence>
<evidence type="ECO:0000256" key="10">
    <source>
        <dbReference type="ARBA" id="ARBA00023114"/>
    </source>
</evidence>
<sequence length="268" mass="29295">MKIKSLIMITAAALMLCSCSTPKGITYLQGVDSLPDEVLKSAAAHNEPVVQPGDMLQINVSSSNPEVVKPFNKTEYIATSTGANNISNGDNSIYFYLVDNNGYIDFPLLGHIKIGGMTQAAAQNYIAHLIYPKYITECPNVEIRFQNFHVYTMGEVNNPGMVKASNGRINVLEAIAQSGDLTITGRRDNVMIIHTNADGSREVSRVNLNDKNTIVSPNFNLRQNDIVYVEPNASKQRSSFSIPPQWQFGTSILGIVVSVVTLVVTLTK</sequence>
<evidence type="ECO:0000256" key="11">
    <source>
        <dbReference type="ARBA" id="ARBA00023136"/>
    </source>
</evidence>
<evidence type="ECO:0000313" key="20">
    <source>
        <dbReference type="Proteomes" id="UP000483362"/>
    </source>
</evidence>
<evidence type="ECO:0000256" key="3">
    <source>
        <dbReference type="ARBA" id="ARBA00022448"/>
    </source>
</evidence>
<dbReference type="GO" id="GO:0015288">
    <property type="term" value="F:porin activity"/>
    <property type="evidence" value="ECO:0007669"/>
    <property type="project" value="UniProtKB-KW"/>
</dbReference>
<comment type="subcellular location">
    <subcellularLocation>
        <location evidence="1">Cell outer membrane</location>
        <topology evidence="1">Multi-pass membrane protein</topology>
    </subcellularLocation>
</comment>
<evidence type="ECO:0000256" key="12">
    <source>
        <dbReference type="ARBA" id="ARBA00023139"/>
    </source>
</evidence>
<dbReference type="Pfam" id="PF02563">
    <property type="entry name" value="Poly_export"/>
    <property type="match status" value="1"/>
</dbReference>
<evidence type="ECO:0000256" key="7">
    <source>
        <dbReference type="ARBA" id="ARBA00022729"/>
    </source>
</evidence>
<reference evidence="19 20" key="1">
    <citation type="submission" date="2019-08" db="EMBL/GenBank/DDBJ databases">
        <title>In-depth cultivation of the pig gut microbiome towards novel bacterial diversity and tailored functional studies.</title>
        <authorList>
            <person name="Wylensek D."/>
            <person name="Hitch T.C.A."/>
            <person name="Clavel T."/>
        </authorList>
    </citation>
    <scope>NUCLEOTIDE SEQUENCE [LARGE SCALE GENOMIC DNA]</scope>
    <source>
        <strain evidence="19 20">Oil-RF-744-WCA-WT-10</strain>
    </source>
</reference>
<dbReference type="GO" id="GO:0006811">
    <property type="term" value="P:monoatomic ion transport"/>
    <property type="evidence" value="ECO:0007669"/>
    <property type="project" value="UniProtKB-KW"/>
</dbReference>
<protein>
    <submittedName>
        <fullName evidence="19">Polysaccharide export protein</fullName>
    </submittedName>
</protein>
<evidence type="ECO:0000259" key="17">
    <source>
        <dbReference type="Pfam" id="PF02563"/>
    </source>
</evidence>
<dbReference type="InterPro" id="IPR049712">
    <property type="entry name" value="Poly_export"/>
</dbReference>
<gene>
    <name evidence="19" type="ORF">FYJ29_04980</name>
</gene>
<feature type="signal peptide" evidence="16">
    <location>
        <begin position="1"/>
        <end position="23"/>
    </location>
</feature>
<feature type="transmembrane region" description="Helical" evidence="15">
    <location>
        <begin position="246"/>
        <end position="266"/>
    </location>
</feature>
<dbReference type="GO" id="GO:0009279">
    <property type="term" value="C:cell outer membrane"/>
    <property type="evidence" value="ECO:0007669"/>
    <property type="project" value="UniProtKB-SubCell"/>
</dbReference>
<keyword evidence="6 15" id="KW-0812">Transmembrane</keyword>
<evidence type="ECO:0000256" key="14">
    <source>
        <dbReference type="ARBA" id="ARBA00023288"/>
    </source>
</evidence>
<dbReference type="RefSeq" id="WP_154326627.1">
    <property type="nucleotide sequence ID" value="NZ_CP045696.1"/>
</dbReference>
<evidence type="ECO:0000256" key="15">
    <source>
        <dbReference type="SAM" id="Phobius"/>
    </source>
</evidence>
<evidence type="ECO:0000256" key="2">
    <source>
        <dbReference type="ARBA" id="ARBA00009450"/>
    </source>
</evidence>
<keyword evidence="10" id="KW-0626">Porin</keyword>
<keyword evidence="11 15" id="KW-0472">Membrane</keyword>
<keyword evidence="12" id="KW-0564">Palmitate</keyword>
<organism evidence="19 20">
    <name type="scientific">Sodaliphilus pleomorphus</name>
    <dbReference type="NCBI Taxonomy" id="2606626"/>
    <lineage>
        <taxon>Bacteria</taxon>
        <taxon>Pseudomonadati</taxon>
        <taxon>Bacteroidota</taxon>
        <taxon>Bacteroidia</taxon>
        <taxon>Bacteroidales</taxon>
        <taxon>Muribaculaceae</taxon>
        <taxon>Sodaliphilus</taxon>
    </lineage>
</organism>
<dbReference type="PROSITE" id="PS51257">
    <property type="entry name" value="PROKAR_LIPOPROTEIN"/>
    <property type="match status" value="1"/>
</dbReference>
<dbReference type="InterPro" id="IPR003715">
    <property type="entry name" value="Poly_export_N"/>
</dbReference>
<proteinExistence type="inferred from homology"/>
<keyword evidence="9" id="KW-0406">Ion transport</keyword>
<evidence type="ECO:0000256" key="13">
    <source>
        <dbReference type="ARBA" id="ARBA00023237"/>
    </source>
</evidence>
<dbReference type="GO" id="GO:0015159">
    <property type="term" value="F:polysaccharide transmembrane transporter activity"/>
    <property type="evidence" value="ECO:0007669"/>
    <property type="project" value="InterPro"/>
</dbReference>
<feature type="domain" description="SLBB" evidence="18">
    <location>
        <begin position="150"/>
        <end position="229"/>
    </location>
</feature>
<dbReference type="AlphaFoldDB" id="A0A6L5XD23"/>
<dbReference type="PANTHER" id="PTHR33619:SF3">
    <property type="entry name" value="POLYSACCHARIDE EXPORT PROTEIN GFCE-RELATED"/>
    <property type="match status" value="1"/>
</dbReference>
<dbReference type="PANTHER" id="PTHR33619">
    <property type="entry name" value="POLYSACCHARIDE EXPORT PROTEIN GFCE-RELATED"/>
    <property type="match status" value="1"/>
</dbReference>
<keyword evidence="8" id="KW-0625">Polysaccharide transport</keyword>
<keyword evidence="5" id="KW-0762">Sugar transport</keyword>
<evidence type="ECO:0000313" key="19">
    <source>
        <dbReference type="EMBL" id="MSS17118.1"/>
    </source>
</evidence>
<dbReference type="Gene3D" id="3.10.560.10">
    <property type="entry name" value="Outer membrane lipoprotein wza domain like"/>
    <property type="match status" value="1"/>
</dbReference>
<keyword evidence="20" id="KW-1185">Reference proteome</keyword>
<dbReference type="Proteomes" id="UP000483362">
    <property type="component" value="Unassembled WGS sequence"/>
</dbReference>